<comment type="cofactor">
    <cofactor evidence="5">
        <name>Mg(2+)</name>
        <dbReference type="ChEBI" id="CHEBI:18420"/>
    </cofactor>
</comment>
<dbReference type="GO" id="GO:0032259">
    <property type="term" value="P:methylation"/>
    <property type="evidence" value="ECO:0007669"/>
    <property type="project" value="UniProtKB-KW"/>
</dbReference>
<dbReference type="Pfam" id="PF13489">
    <property type="entry name" value="Methyltransf_23"/>
    <property type="match status" value="1"/>
</dbReference>
<dbReference type="SUPFAM" id="SSF53335">
    <property type="entry name" value="S-adenosyl-L-methionine-dependent methyltransferases"/>
    <property type="match status" value="1"/>
</dbReference>
<dbReference type="Proteomes" id="UP000005240">
    <property type="component" value="Unassembled WGS sequence"/>
</dbReference>
<dbReference type="VEuPathDB" id="FungiDB:PTTG_07663"/>
<feature type="binding site" evidence="5">
    <location>
        <position position="248"/>
    </location>
    <ligand>
        <name>Mg(2+)</name>
        <dbReference type="ChEBI" id="CHEBI:18420"/>
    </ligand>
</feature>
<sequence length="371" mass="41217">MGLFCTNPSETKGNPPSIFTTSLAMQPLNLIQTTSTSRSLFNSLRSSNRLTSRATTFAQNLRHLATSRTTPAEGSRPLRQEPDSAQFTVSRSEIEHFNKLASTWWNEHGAFGLLHRMNPVRVQFIKERLLYDVSRIAESGSGEAESRSQGPASYDFLANKQVLDVGCGGGIFSEVLARLGAQVLGIDAAEDSIKAARLHAQSDPQLNPLSNPNPKLLYRHCSVESLLQSDNLHHHGRYDIVCAMEVIEHVENPAGFLTALAELTKPGGHIILSTISRTPLSKFLTITVAESNLPIVGIVPPGTHTYNKFIKPEELTEFFRGQLGWATSYERSDLETRGCTYDPLAARWKLFPRDAFWGQWCNYFFGVKKPL</sequence>
<keyword evidence="4 5" id="KW-0949">S-adenosyl-L-methionine</keyword>
<evidence type="ECO:0000313" key="6">
    <source>
        <dbReference type="EMBL" id="OAV92679.1"/>
    </source>
</evidence>
<dbReference type="InterPro" id="IPR029063">
    <property type="entry name" value="SAM-dependent_MTases_sf"/>
</dbReference>
<comment type="function">
    <text evidence="5">O-methyltransferase required for two non-consecutive steps during ubiquinone biosynthesis. Catalyzes the 2 O-methylation of 3,4-dihydroxy-5-(all-trans-polyprenyl)benzoic acid into 4-hydroxy-3-methoxy-5-(all-trans-polyprenyl)benzoic acid. Also catalyzes the last step of ubiquinone biosynthesis by mediating methylation of 3-demethylubiquinone into ubiquinone. Also able to mediate the methylation of 3-demethylubiquinol into ubiquinol.</text>
</comment>
<keyword evidence="1 5" id="KW-0489">Methyltransferase</keyword>
<dbReference type="EC" id="2.1.1.64" evidence="5"/>
<evidence type="ECO:0000256" key="1">
    <source>
        <dbReference type="ARBA" id="ARBA00022603"/>
    </source>
</evidence>
<feature type="binding site" evidence="5">
    <location>
        <position position="187"/>
    </location>
    <ligand>
        <name>S-adenosyl-L-methionine</name>
        <dbReference type="ChEBI" id="CHEBI:59789"/>
    </ligand>
</feature>
<feature type="binding site" evidence="5">
    <location>
        <position position="244"/>
    </location>
    <ligand>
        <name>S-adenosyl-L-methionine</name>
        <dbReference type="ChEBI" id="CHEBI:59789"/>
    </ligand>
</feature>
<dbReference type="OrthoDB" id="3265906at2759"/>
<evidence type="ECO:0000256" key="3">
    <source>
        <dbReference type="ARBA" id="ARBA00022688"/>
    </source>
</evidence>
<feature type="binding site" evidence="5">
    <location>
        <position position="121"/>
    </location>
    <ligand>
        <name>S-adenosyl-L-methionine</name>
        <dbReference type="ChEBI" id="CHEBI:59789"/>
    </ligand>
</feature>
<dbReference type="PANTHER" id="PTHR43464:SF19">
    <property type="entry name" value="UBIQUINONE BIOSYNTHESIS O-METHYLTRANSFERASE, MITOCHONDRIAL"/>
    <property type="match status" value="1"/>
</dbReference>
<dbReference type="UniPathway" id="UPA00232"/>
<dbReference type="EnsemblFungi" id="PTTG_07663-t43_1">
    <property type="protein sequence ID" value="PTTG_07663-t43_1-p1"/>
    <property type="gene ID" value="PTTG_07663"/>
</dbReference>
<keyword evidence="8" id="KW-1185">Reference proteome</keyword>
<proteinExistence type="inferred from homology"/>
<evidence type="ECO:0000256" key="2">
    <source>
        <dbReference type="ARBA" id="ARBA00022679"/>
    </source>
</evidence>
<comment type="subunit">
    <text evidence="5">Component of a multi-subunit COQ enzyme complex, composed of at least COQ3, COQ4, COQ5, COQ6, COQ7 and COQ9.</text>
</comment>
<feature type="binding site" evidence="5">
    <location>
        <position position="166"/>
    </location>
    <ligand>
        <name>S-adenosyl-L-methionine</name>
        <dbReference type="ChEBI" id="CHEBI:59789"/>
    </ligand>
</feature>
<dbReference type="GO" id="GO:0031314">
    <property type="term" value="C:extrinsic component of mitochondrial inner membrane"/>
    <property type="evidence" value="ECO:0007669"/>
    <property type="project" value="UniProtKB-UniRule"/>
</dbReference>
<evidence type="ECO:0000256" key="5">
    <source>
        <dbReference type="HAMAP-Rule" id="MF_03190"/>
    </source>
</evidence>
<feature type="binding site" evidence="5">
    <location>
        <position position="245"/>
    </location>
    <ligand>
        <name>Mg(2+)</name>
        <dbReference type="ChEBI" id="CHEBI:18420"/>
    </ligand>
</feature>
<dbReference type="AlphaFoldDB" id="A0A180GJP6"/>
<keyword evidence="5" id="KW-0496">Mitochondrion</keyword>
<dbReference type="GO" id="GO:0061542">
    <property type="term" value="F:3-demethylubiquinol 3-O-methyltransferase activity"/>
    <property type="evidence" value="ECO:0007669"/>
    <property type="project" value="UniProtKB-UniRule"/>
</dbReference>
<accession>A0A180GJP6</accession>
<comment type="pathway">
    <text evidence="5">Cofactor biosynthesis; ubiquinone biosynthesis.</text>
</comment>
<dbReference type="GO" id="GO:0046872">
    <property type="term" value="F:metal ion binding"/>
    <property type="evidence" value="ECO:0007669"/>
    <property type="project" value="UniProtKB-KW"/>
</dbReference>
<keyword evidence="5" id="KW-0472">Membrane</keyword>
<dbReference type="GO" id="GO:0010420">
    <property type="term" value="F:polyprenyldihydroxybenzoate methyltransferase activity"/>
    <property type="evidence" value="ECO:0007669"/>
    <property type="project" value="UniProtKB-UniRule"/>
</dbReference>
<dbReference type="EC" id="2.1.1.-" evidence="5"/>
<keyword evidence="5" id="KW-0999">Mitochondrion inner membrane</keyword>
<dbReference type="NCBIfam" id="TIGR01983">
    <property type="entry name" value="UbiG"/>
    <property type="match status" value="1"/>
</dbReference>
<dbReference type="STRING" id="630390.A0A180GJP6"/>
<dbReference type="Gene3D" id="3.40.50.150">
    <property type="entry name" value="Vaccinia Virus protein VP39"/>
    <property type="match status" value="1"/>
</dbReference>
<protein>
    <recommendedName>
        <fullName evidence="5">Ubiquinone biosynthesis O-methyltransferase, mitochondrial</fullName>
    </recommendedName>
    <alternativeName>
        <fullName evidence="5">3-demethylubiquinol 3-O-methyltransferase</fullName>
        <ecNumber evidence="5">2.1.1.64</ecNumber>
    </alternativeName>
    <alternativeName>
        <fullName evidence="5">3-demethylubiquinone 3-O-methyltransferase</fullName>
        <ecNumber evidence="5">2.1.1.-</ecNumber>
    </alternativeName>
    <alternativeName>
        <fullName evidence="5">Polyprenyldihydroxybenzoate methyltransferase</fullName>
        <ecNumber evidence="5">2.1.1.114</ecNumber>
    </alternativeName>
</protein>
<gene>
    <name evidence="5" type="primary">COQ3</name>
    <name evidence="6" type="ORF">PTTG_07663</name>
</gene>
<dbReference type="EMBL" id="ADAS02000061">
    <property type="protein sequence ID" value="OAV92679.1"/>
    <property type="molecule type" value="Genomic_DNA"/>
</dbReference>
<dbReference type="HAMAP" id="MF_00472">
    <property type="entry name" value="UbiG"/>
    <property type="match status" value="1"/>
</dbReference>
<comment type="catalytic activity">
    <reaction evidence="5">
        <text>a 3-demethylubiquinone + S-adenosyl-L-methionine = a ubiquinone + S-adenosyl-L-homocysteine</text>
        <dbReference type="Rhea" id="RHEA:81215"/>
        <dbReference type="Rhea" id="RHEA-COMP:9565"/>
        <dbReference type="Rhea" id="RHEA-COMP:19654"/>
        <dbReference type="ChEBI" id="CHEBI:16389"/>
        <dbReference type="ChEBI" id="CHEBI:57856"/>
        <dbReference type="ChEBI" id="CHEBI:59789"/>
        <dbReference type="ChEBI" id="CHEBI:231825"/>
    </reaction>
</comment>
<dbReference type="PANTHER" id="PTHR43464">
    <property type="entry name" value="METHYLTRANSFERASE"/>
    <property type="match status" value="1"/>
</dbReference>
<dbReference type="InterPro" id="IPR010233">
    <property type="entry name" value="UbiG_MeTrfase"/>
</dbReference>
<organism evidence="6">
    <name type="scientific">Puccinia triticina (isolate 1-1 / race 1 (BBBD))</name>
    <name type="common">Brown leaf rust fungus</name>
    <dbReference type="NCBI Taxonomy" id="630390"/>
    <lineage>
        <taxon>Eukaryota</taxon>
        <taxon>Fungi</taxon>
        <taxon>Dikarya</taxon>
        <taxon>Basidiomycota</taxon>
        <taxon>Pucciniomycotina</taxon>
        <taxon>Pucciniomycetes</taxon>
        <taxon>Pucciniales</taxon>
        <taxon>Pucciniaceae</taxon>
        <taxon>Puccinia</taxon>
    </lineage>
</organism>
<evidence type="ECO:0000313" key="7">
    <source>
        <dbReference type="EnsemblFungi" id="PTTG_07663-t43_1-p1"/>
    </source>
</evidence>
<dbReference type="CDD" id="cd02440">
    <property type="entry name" value="AdoMet_MTases"/>
    <property type="match status" value="1"/>
</dbReference>
<evidence type="ECO:0000313" key="8">
    <source>
        <dbReference type="Proteomes" id="UP000005240"/>
    </source>
</evidence>
<comment type="similarity">
    <text evidence="5">Belongs to the class I-like SAM-binding methyltransferase superfamily. UbiG/COQ3 family.</text>
</comment>
<keyword evidence="5" id="KW-0479">Metal-binding</keyword>
<keyword evidence="3 5" id="KW-0831">Ubiquinone biosynthesis</keyword>
<feature type="binding site" evidence="5">
    <location>
        <position position="249"/>
    </location>
    <ligand>
        <name>Mg(2+)</name>
        <dbReference type="ChEBI" id="CHEBI:18420"/>
    </ligand>
</feature>
<comment type="catalytic activity">
    <reaction evidence="5">
        <text>a 3-demethylubiquinol + S-adenosyl-L-methionine = a ubiquinol + S-adenosyl-L-homocysteine + H(+)</text>
        <dbReference type="Rhea" id="RHEA:44380"/>
        <dbReference type="Rhea" id="RHEA-COMP:9566"/>
        <dbReference type="Rhea" id="RHEA-COMP:10914"/>
        <dbReference type="ChEBI" id="CHEBI:15378"/>
        <dbReference type="ChEBI" id="CHEBI:17976"/>
        <dbReference type="ChEBI" id="CHEBI:57856"/>
        <dbReference type="ChEBI" id="CHEBI:59789"/>
        <dbReference type="ChEBI" id="CHEBI:84422"/>
        <dbReference type="EC" id="2.1.1.64"/>
    </reaction>
</comment>
<evidence type="ECO:0000256" key="4">
    <source>
        <dbReference type="ARBA" id="ARBA00022691"/>
    </source>
</evidence>
<keyword evidence="2 5" id="KW-0808">Transferase</keyword>
<reference evidence="7 8" key="3">
    <citation type="journal article" date="2017" name="G3 (Bethesda)">
        <title>Comparative analysis highlights variable genome content of wheat rusts and divergence of the mating loci.</title>
        <authorList>
            <person name="Cuomo C.A."/>
            <person name="Bakkeren G."/>
            <person name="Khalil H.B."/>
            <person name="Panwar V."/>
            <person name="Joly D."/>
            <person name="Linning R."/>
            <person name="Sakthikumar S."/>
            <person name="Song X."/>
            <person name="Adiconis X."/>
            <person name="Fan L."/>
            <person name="Goldberg J.M."/>
            <person name="Levin J.Z."/>
            <person name="Young S."/>
            <person name="Zeng Q."/>
            <person name="Anikster Y."/>
            <person name="Bruce M."/>
            <person name="Wang M."/>
            <person name="Yin C."/>
            <person name="McCallum B."/>
            <person name="Szabo L.J."/>
            <person name="Hulbert S."/>
            <person name="Chen X."/>
            <person name="Fellers J.P."/>
        </authorList>
    </citation>
    <scope>NUCLEOTIDE SEQUENCE</scope>
    <source>
        <strain evidence="7">isolate 1-1 / race 1 (BBBD)</strain>
        <strain evidence="8">Isolate 1-1 / race 1 (BBBD)</strain>
    </source>
</reference>
<comment type="catalytic activity">
    <reaction evidence="5">
        <text>a 3,4-dihydroxy-5-(all-trans-polyprenyl)benzoate + S-adenosyl-L-methionine = a 4-hydroxy-3-methoxy-5-(all-trans-polyprenyl)benzoate + S-adenosyl-L-homocysteine + H(+)</text>
        <dbReference type="Rhea" id="RHEA:44452"/>
        <dbReference type="Rhea" id="RHEA-COMP:10930"/>
        <dbReference type="Rhea" id="RHEA-COMP:10931"/>
        <dbReference type="ChEBI" id="CHEBI:15378"/>
        <dbReference type="ChEBI" id="CHEBI:57856"/>
        <dbReference type="ChEBI" id="CHEBI:59789"/>
        <dbReference type="ChEBI" id="CHEBI:64694"/>
        <dbReference type="ChEBI" id="CHEBI:84443"/>
        <dbReference type="EC" id="2.1.1.114"/>
    </reaction>
</comment>
<comment type="subcellular location">
    <subcellularLocation>
        <location evidence="5">Mitochondrion inner membrane</location>
        <topology evidence="5">Peripheral membrane protein</topology>
        <orientation evidence="5">Matrix side</orientation>
    </subcellularLocation>
</comment>
<reference evidence="6" key="1">
    <citation type="submission" date="2009-11" db="EMBL/GenBank/DDBJ databases">
        <authorList>
            <consortium name="The Broad Institute Genome Sequencing Platform"/>
            <person name="Ward D."/>
            <person name="Feldgarden M."/>
            <person name="Earl A."/>
            <person name="Young S.K."/>
            <person name="Zeng Q."/>
            <person name="Koehrsen M."/>
            <person name="Alvarado L."/>
            <person name="Berlin A."/>
            <person name="Bochicchio J."/>
            <person name="Borenstein D."/>
            <person name="Chapman S.B."/>
            <person name="Chen Z."/>
            <person name="Engels R."/>
            <person name="Freedman E."/>
            <person name="Gellesch M."/>
            <person name="Goldberg J."/>
            <person name="Griggs A."/>
            <person name="Gujja S."/>
            <person name="Heilman E."/>
            <person name="Heiman D."/>
            <person name="Hepburn T."/>
            <person name="Howarth C."/>
            <person name="Jen D."/>
            <person name="Larson L."/>
            <person name="Lewis B."/>
            <person name="Mehta T."/>
            <person name="Park D."/>
            <person name="Pearson M."/>
            <person name="Roberts A."/>
            <person name="Saif S."/>
            <person name="Shea T."/>
            <person name="Shenoy N."/>
            <person name="Sisk P."/>
            <person name="Stolte C."/>
            <person name="Sykes S."/>
            <person name="Thomson T."/>
            <person name="Walk T."/>
            <person name="White J."/>
            <person name="Yandava C."/>
            <person name="Izard J."/>
            <person name="Baranova O.V."/>
            <person name="Blanton J.M."/>
            <person name="Tanner A.C."/>
            <person name="Dewhirst F.E."/>
            <person name="Haas B."/>
            <person name="Nusbaum C."/>
            <person name="Birren B."/>
        </authorList>
    </citation>
    <scope>NUCLEOTIDE SEQUENCE [LARGE SCALE GENOMIC DNA]</scope>
    <source>
        <strain evidence="6">1-1 BBBD Race 1</strain>
    </source>
</reference>
<reference evidence="6" key="2">
    <citation type="submission" date="2016-05" db="EMBL/GenBank/DDBJ databases">
        <title>Comparative analysis highlights variable genome content of wheat rusts and divergence of the mating loci.</title>
        <authorList>
            <person name="Cuomo C.A."/>
            <person name="Bakkeren G."/>
            <person name="Szabo L."/>
            <person name="Khalil H."/>
            <person name="Joly D."/>
            <person name="Goldberg J."/>
            <person name="Young S."/>
            <person name="Zeng Q."/>
            <person name="Fellers J."/>
        </authorList>
    </citation>
    <scope>NUCLEOTIDE SEQUENCE [LARGE SCALE GENOMIC DNA]</scope>
    <source>
        <strain evidence="6">1-1 BBBD Race 1</strain>
    </source>
</reference>
<keyword evidence="5" id="KW-0460">Magnesium</keyword>
<name>A0A180GJP6_PUCT1</name>
<reference evidence="7" key="4">
    <citation type="submission" date="2025-05" db="UniProtKB">
        <authorList>
            <consortium name="EnsemblFungi"/>
        </authorList>
    </citation>
    <scope>IDENTIFICATION</scope>
    <source>
        <strain evidence="7">isolate 1-1 / race 1 (BBBD)</strain>
    </source>
</reference>
<dbReference type="EC" id="2.1.1.114" evidence="5"/>